<comment type="caution">
    <text evidence="2">The sequence shown here is derived from an EMBL/GenBank/DDBJ whole genome shotgun (WGS) entry which is preliminary data.</text>
</comment>
<dbReference type="Gene3D" id="3.10.180.10">
    <property type="entry name" value="2,3-Dihydroxybiphenyl 1,2-Dioxygenase, domain 1"/>
    <property type="match status" value="1"/>
</dbReference>
<feature type="domain" description="PhnB-like" evidence="1">
    <location>
        <begin position="6"/>
        <end position="133"/>
    </location>
</feature>
<evidence type="ECO:0000259" key="1">
    <source>
        <dbReference type="Pfam" id="PF06983"/>
    </source>
</evidence>
<name>A0A4R8V9J3_9MICO</name>
<dbReference type="SUPFAM" id="SSF54593">
    <property type="entry name" value="Glyoxalase/Bleomycin resistance protein/Dihydroxybiphenyl dioxygenase"/>
    <property type="match status" value="1"/>
</dbReference>
<dbReference type="OrthoDB" id="9795306at2"/>
<dbReference type="InterPro" id="IPR028973">
    <property type="entry name" value="PhnB-like"/>
</dbReference>
<dbReference type="EMBL" id="SOFI01000003">
    <property type="protein sequence ID" value="TFB79519.1"/>
    <property type="molecule type" value="Genomic_DNA"/>
</dbReference>
<sequence length="143" mass="15682">MTTLLNPYLSFRDNAREAMEFYKSVFGGELSVSTFGDFHASEDVDEQDLVMHSQLDTSNGLTIMASDSTKTMNYQPGSTISISLSGRSTDDAELRGYWERLQDGADITMPLDTAPWGDQFGMLTDRFGTHWMVSIGTAGSTAG</sequence>
<dbReference type="Pfam" id="PF06983">
    <property type="entry name" value="3-dmu-9_3-mt"/>
    <property type="match status" value="1"/>
</dbReference>
<dbReference type="PANTHER" id="PTHR33990">
    <property type="entry name" value="PROTEIN YJDN-RELATED"/>
    <property type="match status" value="1"/>
</dbReference>
<proteinExistence type="predicted"/>
<dbReference type="Proteomes" id="UP000298488">
    <property type="component" value="Unassembled WGS sequence"/>
</dbReference>
<dbReference type="RefSeq" id="WP_104095391.1">
    <property type="nucleotide sequence ID" value="NZ_JACHBP010000001.1"/>
</dbReference>
<dbReference type="InterPro" id="IPR029068">
    <property type="entry name" value="Glyas_Bleomycin-R_OHBP_Dase"/>
</dbReference>
<evidence type="ECO:0000313" key="2">
    <source>
        <dbReference type="EMBL" id="TFB79519.1"/>
    </source>
</evidence>
<evidence type="ECO:0000313" key="3">
    <source>
        <dbReference type="Proteomes" id="UP000298488"/>
    </source>
</evidence>
<reference evidence="2 3" key="1">
    <citation type="submission" date="2019-03" db="EMBL/GenBank/DDBJ databases">
        <title>Genomics of glacier-inhabiting Cryobacterium strains.</title>
        <authorList>
            <person name="Liu Q."/>
            <person name="Xin Y.-H."/>
        </authorList>
    </citation>
    <scope>NUCLEOTIDE SEQUENCE [LARGE SCALE GENOMIC DNA]</scope>
    <source>
        <strain evidence="2 3">CGMCC 1.10440</strain>
    </source>
</reference>
<dbReference type="PANTHER" id="PTHR33990:SF1">
    <property type="entry name" value="PROTEIN YJDN"/>
    <property type="match status" value="1"/>
</dbReference>
<dbReference type="AlphaFoldDB" id="A0A4R8V9J3"/>
<organism evidence="2 3">
    <name type="scientific">Terrimesophilobacter mesophilus</name>
    <dbReference type="NCBI Taxonomy" id="433647"/>
    <lineage>
        <taxon>Bacteria</taxon>
        <taxon>Bacillati</taxon>
        <taxon>Actinomycetota</taxon>
        <taxon>Actinomycetes</taxon>
        <taxon>Micrococcales</taxon>
        <taxon>Microbacteriaceae</taxon>
        <taxon>Terrimesophilobacter</taxon>
    </lineage>
</organism>
<accession>A0A4R8V9J3</accession>
<dbReference type="CDD" id="cd06588">
    <property type="entry name" value="PhnB_like"/>
    <property type="match status" value="1"/>
</dbReference>
<gene>
    <name evidence="2" type="ORF">E3N84_05310</name>
</gene>
<protein>
    <submittedName>
        <fullName evidence="2">VOC family protein</fullName>
    </submittedName>
</protein>
<keyword evidence="3" id="KW-1185">Reference proteome</keyword>